<comment type="function">
    <text evidence="1">Suppresses cannabinoid receptor CNR1-mediated tonic inhibition of voltage-gated calcium channels.</text>
</comment>
<reference evidence="5 6" key="1">
    <citation type="submission" date="2020-08" db="EMBL/GenBank/DDBJ databases">
        <authorList>
            <person name="Hejnol A."/>
        </authorList>
    </citation>
    <scope>NUCLEOTIDE SEQUENCE [LARGE SCALE GENOMIC DNA]</scope>
</reference>
<name>A0A7I8VZA7_9ANNE</name>
<dbReference type="EMBL" id="CAJFCJ010000011">
    <property type="protein sequence ID" value="CAD5119864.1"/>
    <property type="molecule type" value="Genomic_DNA"/>
</dbReference>
<comment type="subunit">
    <text evidence="4">Interacts with the cannabinoid receptor CNR1 (via C-terminus). Does not interact with cannabinoid receptor CNR2.</text>
</comment>
<protein>
    <recommendedName>
        <fullName evidence="3">CB1 cannabinoid receptor-interacting protein 1</fullName>
    </recommendedName>
</protein>
<dbReference type="GO" id="GO:0031718">
    <property type="term" value="F:type 1 cannabinoid receptor binding"/>
    <property type="evidence" value="ECO:0007669"/>
    <property type="project" value="TreeGrafter"/>
</dbReference>
<organism evidence="5 6">
    <name type="scientific">Dimorphilus gyrociliatus</name>
    <dbReference type="NCBI Taxonomy" id="2664684"/>
    <lineage>
        <taxon>Eukaryota</taxon>
        <taxon>Metazoa</taxon>
        <taxon>Spiralia</taxon>
        <taxon>Lophotrochozoa</taxon>
        <taxon>Annelida</taxon>
        <taxon>Polychaeta</taxon>
        <taxon>Polychaeta incertae sedis</taxon>
        <taxon>Dinophilidae</taxon>
        <taxon>Dimorphilus</taxon>
    </lineage>
</organism>
<evidence type="ECO:0000256" key="1">
    <source>
        <dbReference type="ARBA" id="ARBA00003884"/>
    </source>
</evidence>
<keyword evidence="6" id="KW-1185">Reference proteome</keyword>
<sequence>MATTFKLQLGLKRKDDNEPVRFKIDGGRFDSEKTLKLNVDTPYLLELRLTQEIEVLDLAIQGSSISLNEGKSGKAGESLYTCEWTSTSFSPNKKGNRQQIIIIIRLKVSGVIVELKTTLQCKLYKEEEKTHCKWGDLANFLEYDCKIPDGATYVDVTKQVIR</sequence>
<dbReference type="Proteomes" id="UP000549394">
    <property type="component" value="Unassembled WGS sequence"/>
</dbReference>
<gene>
    <name evidence="5" type="ORF">DGYR_LOCUS8044</name>
</gene>
<evidence type="ECO:0000256" key="4">
    <source>
        <dbReference type="ARBA" id="ARBA00026030"/>
    </source>
</evidence>
<dbReference type="OrthoDB" id="5920443at2759"/>
<evidence type="ECO:0000256" key="3">
    <source>
        <dbReference type="ARBA" id="ARBA00015651"/>
    </source>
</evidence>
<evidence type="ECO:0000313" key="6">
    <source>
        <dbReference type="Proteomes" id="UP000549394"/>
    </source>
</evidence>
<comment type="similarity">
    <text evidence="2">Belongs to the CNRIP family.</text>
</comment>
<dbReference type="AlphaFoldDB" id="A0A7I8VZA7"/>
<accession>A0A7I8VZA7</accession>
<dbReference type="PANTHER" id="PTHR31952">
    <property type="entry name" value="CB1 CANNABINOID RECEPTOR-INTERACTING PROTEIN 1"/>
    <property type="match status" value="1"/>
</dbReference>
<evidence type="ECO:0000256" key="2">
    <source>
        <dbReference type="ARBA" id="ARBA00007288"/>
    </source>
</evidence>
<dbReference type="PANTHER" id="PTHR31952:SF1">
    <property type="entry name" value="CB1 CANNABINOID RECEPTOR-INTERACTING PROTEIN 1"/>
    <property type="match status" value="1"/>
</dbReference>
<proteinExistence type="inferred from homology"/>
<dbReference type="InterPro" id="IPR029204">
    <property type="entry name" value="CNRIP1"/>
</dbReference>
<dbReference type="GO" id="GO:0005886">
    <property type="term" value="C:plasma membrane"/>
    <property type="evidence" value="ECO:0007669"/>
    <property type="project" value="TreeGrafter"/>
</dbReference>
<dbReference type="Pfam" id="PF15043">
    <property type="entry name" value="CNRIP1"/>
    <property type="match status" value="1"/>
</dbReference>
<comment type="caution">
    <text evidence="5">The sequence shown here is derived from an EMBL/GenBank/DDBJ whole genome shotgun (WGS) entry which is preliminary data.</text>
</comment>
<evidence type="ECO:0000313" key="5">
    <source>
        <dbReference type="EMBL" id="CAD5119864.1"/>
    </source>
</evidence>